<name>A0A158R5J0_9BILA</name>
<dbReference type="GO" id="GO:0051209">
    <property type="term" value="P:release of sequestered calcium ion into cytosol"/>
    <property type="evidence" value="ECO:0007669"/>
    <property type="project" value="TreeGrafter"/>
</dbReference>
<keyword evidence="11" id="KW-1185">Reference proteome</keyword>
<dbReference type="SMART" id="SM00239">
    <property type="entry name" value="C2"/>
    <property type="match status" value="1"/>
</dbReference>
<keyword evidence="1 5" id="KW-0378">Hydrolase</keyword>
<dbReference type="PROSITE" id="PS50007">
    <property type="entry name" value="PIPLC_X_DOMAIN"/>
    <property type="match status" value="1"/>
</dbReference>
<dbReference type="InterPro" id="IPR000008">
    <property type="entry name" value="C2_dom"/>
</dbReference>
<feature type="binding site" evidence="7">
    <location>
        <position position="385"/>
    </location>
    <ligand>
        <name>Ca(2+)</name>
        <dbReference type="ChEBI" id="CHEBI:29108"/>
    </ligand>
</feature>
<dbReference type="Pfam" id="PF17787">
    <property type="entry name" value="PH_14"/>
    <property type="match status" value="1"/>
</dbReference>
<dbReference type="InterPro" id="IPR011992">
    <property type="entry name" value="EF-hand-dom_pair"/>
</dbReference>
<dbReference type="SUPFAM" id="SSF51695">
    <property type="entry name" value="PLC-like phosphodiesterases"/>
    <property type="match status" value="1"/>
</dbReference>
<dbReference type="SUPFAM" id="SSF47473">
    <property type="entry name" value="EF-hand"/>
    <property type="match status" value="1"/>
</dbReference>
<comment type="catalytic activity">
    <reaction evidence="5 8">
        <text>a 1,2-diacyl-sn-glycero-3-phospho-(1D-myo-inositol-4,5-bisphosphate) + H2O = 1D-myo-inositol 1,4,5-trisphosphate + a 1,2-diacyl-sn-glycerol + H(+)</text>
        <dbReference type="Rhea" id="RHEA:33179"/>
        <dbReference type="ChEBI" id="CHEBI:15377"/>
        <dbReference type="ChEBI" id="CHEBI:15378"/>
        <dbReference type="ChEBI" id="CHEBI:17815"/>
        <dbReference type="ChEBI" id="CHEBI:58456"/>
        <dbReference type="ChEBI" id="CHEBI:203600"/>
        <dbReference type="EC" id="3.1.4.11"/>
    </reaction>
</comment>
<dbReference type="Pfam" id="PF09279">
    <property type="entry name" value="EF-hand_like"/>
    <property type="match status" value="1"/>
</dbReference>
<evidence type="ECO:0000256" key="6">
    <source>
        <dbReference type="PIRSR" id="PIRSR000956-1"/>
    </source>
</evidence>
<dbReference type="CDD" id="cd16200">
    <property type="entry name" value="EFh_PI-PLCbeta"/>
    <property type="match status" value="1"/>
</dbReference>
<dbReference type="InterPro" id="IPR000909">
    <property type="entry name" value="PLipase_C_PInositol-sp_X_dom"/>
</dbReference>
<dbReference type="PROSITE" id="PS50004">
    <property type="entry name" value="C2"/>
    <property type="match status" value="1"/>
</dbReference>
<dbReference type="CDD" id="cd00275">
    <property type="entry name" value="C2_PLC_like"/>
    <property type="match status" value="1"/>
</dbReference>
<dbReference type="SMART" id="SM00148">
    <property type="entry name" value="PLCXc"/>
    <property type="match status" value="1"/>
</dbReference>
<dbReference type="InterPro" id="IPR017946">
    <property type="entry name" value="PLC-like_Pdiesterase_TIM-brl"/>
</dbReference>
<dbReference type="SUPFAM" id="SSF49562">
    <property type="entry name" value="C2 domain (Calcium/lipid-binding domain, CaLB)"/>
    <property type="match status" value="1"/>
</dbReference>
<dbReference type="Pfam" id="PF00387">
    <property type="entry name" value="PI-PLC-Y"/>
    <property type="match status" value="1"/>
</dbReference>
<feature type="domain" description="PI-PLC Y-box" evidence="10">
    <location>
        <begin position="616"/>
        <end position="732"/>
    </location>
</feature>
<comment type="cofactor">
    <cofactor evidence="7">
        <name>Ca(2+)</name>
        <dbReference type="ChEBI" id="CHEBI:29108"/>
    </cofactor>
    <text evidence="7">Binds 1 Ca(2+) ion per subunit.</text>
</comment>
<dbReference type="PROSITE" id="PS50008">
    <property type="entry name" value="PIPLC_Y_DOMAIN"/>
    <property type="match status" value="1"/>
</dbReference>
<dbReference type="SUPFAM" id="SSF69989">
    <property type="entry name" value="C-terminal domain of PLC-beta"/>
    <property type="match status" value="1"/>
</dbReference>
<dbReference type="Gene3D" id="3.20.20.190">
    <property type="entry name" value="Phosphatidylinositol (PI) phosphodiesterase"/>
    <property type="match status" value="1"/>
</dbReference>
<dbReference type="Pfam" id="PF00388">
    <property type="entry name" value="PI-PLC-X"/>
    <property type="match status" value="1"/>
</dbReference>
<dbReference type="InterPro" id="IPR001192">
    <property type="entry name" value="PI-PLC_fam"/>
</dbReference>
<dbReference type="PRINTS" id="PR00390">
    <property type="entry name" value="PHPHLIPASEC"/>
</dbReference>
<dbReference type="CDD" id="cd13361">
    <property type="entry name" value="PH_PLC_beta"/>
    <property type="match status" value="1"/>
</dbReference>
<dbReference type="SMART" id="SM00149">
    <property type="entry name" value="PLCYc"/>
    <property type="match status" value="1"/>
</dbReference>
<feature type="domain" description="C2" evidence="9">
    <location>
        <begin position="735"/>
        <end position="860"/>
    </location>
</feature>
<dbReference type="InterPro" id="IPR035892">
    <property type="entry name" value="C2_domain_sf"/>
</dbReference>
<dbReference type="EC" id="3.1.4.11" evidence="5"/>
<dbReference type="WBParaSite" id="SMUV_0000696901-mRNA-1">
    <property type="protein sequence ID" value="SMUV_0000696901-mRNA-1"/>
    <property type="gene ID" value="SMUV_0000696901"/>
</dbReference>
<dbReference type="Gene3D" id="2.30.29.240">
    <property type="match status" value="1"/>
</dbReference>
<dbReference type="FunFam" id="2.60.40.150:FF:000008">
    <property type="entry name" value="1-phosphatidylinositol 4,5-bisphosphate phosphodiesterase"/>
    <property type="match status" value="1"/>
</dbReference>
<keyword evidence="2 5" id="KW-0442">Lipid degradation</keyword>
<feature type="binding site" evidence="7">
    <location>
        <position position="435"/>
    </location>
    <ligand>
        <name>Ca(2+)</name>
        <dbReference type="ChEBI" id="CHEBI:29108"/>
    </ligand>
</feature>
<evidence type="ECO:0000256" key="7">
    <source>
        <dbReference type="PIRSR" id="PIRSR000956-2"/>
    </source>
</evidence>
<keyword evidence="3 5" id="KW-0443">Lipid metabolism</keyword>
<feature type="binding site" evidence="7">
    <location>
        <position position="383"/>
    </location>
    <ligand>
        <name>Ca(2+)</name>
        <dbReference type="ChEBI" id="CHEBI:29108"/>
    </ligand>
</feature>
<evidence type="ECO:0000256" key="8">
    <source>
        <dbReference type="RuleBase" id="RU361133"/>
    </source>
</evidence>
<sequence length="1135" mass="131176">MAAKDYIREFKFDWKPEVHPALLHGAVFDRYDDDSTCLDVNAFVQIDENGFFLYWKSEEGKEPCILDLVQVWEARRGGSPKDGRVQFELEQRGPKETLEDRTVWITHGEDLVNISSVSFVARDLATLWRDGINEVLKTSKVKHSSYSTRLLKTWYQLTLQLNEKGKIPIKNIIKLFSCGKDDTMTLKCLGDFGLYGDKVTVLTVVMYSYNYFFIQILLKEREDIDVSNFPFERFLRLYQKIAPRSDIQELFVKISGKKEYVTRDRLMKFMNETQRDARLNELLHPLYTEVRVQKLIIDKFETDEKYVREGKLSGEGFLRFMMADENSPVYVDRINIYQDMDEPLCNYYINSSHNTYLTGRQYGAKSSIEIYRQVLLSGCRCVELDCWDGTGENKGEPIITHGKAMCTDVFFRDVLYQIRETAFARSDYPVILSLENHCSKANQLKMAKYIMEIFGDMLLTKPLEKHPLEPGIPLPSPNSLQRKILIKNKRLKPEIEKTQLEQFYREGKIDEEEEAVETPEVTLDEGSVAANFDDQRAHPEIELRHGSQVLLSTKSGMCDQPVKETDEAHPEFKQNFISKLKPLGFSKKPFLTAEEENRIYEQYRYTGATTNVHPLLSSLVVYTCPVKFQGFAASEERNIHYQMSSFSESMGLTIMKQNAAEFVSYNERQMSRIYPKGARVDSSNFLPQVFWNVGCQMVALNFQTADTYMQLNHGKFEWNGGSGYLLKPEFMRRVDKVFNPFAASPVDGVVAAQCSVKIISGHFLCPRRVGTYVEVEMYGLPSDTIRKEHRTRTVPANALNPFYDSEPFVFRKVVLPELAVLRFAVYDETGKQIGQRILPFDGLQPGYRHITLRNESNISLGLSTLFVYICVKTYVPDGLNNFCDALAEPRKAYEVTQDKLENALHNMGVDESDYYDAYGAKEGLLRINGSSNNAVEDIKIEDLKKDKSYVKLAKKMEKEMIELKKKQEKQRLGIQKNQQVKVEKLISGSRKRLKKKDGSRKVLTATASDPVSSLTLACDNKMRSLVSNQTKEWSMMMNRHVEEVHNLRKTHIRCEFELLMKLLNEAQKAQLLSLQSRLAAESKLLQSLLNLHLISFFYLSASTLKTKTEKDRRWKEKSDEIMKLFLEQRRRMRMK</sequence>
<dbReference type="GO" id="GO:0005509">
    <property type="term" value="F:calcium ion binding"/>
    <property type="evidence" value="ECO:0007669"/>
    <property type="project" value="UniProtKB-UniRule"/>
</dbReference>
<evidence type="ECO:0000256" key="2">
    <source>
        <dbReference type="ARBA" id="ARBA00022963"/>
    </source>
</evidence>
<dbReference type="InterPro" id="IPR016280">
    <property type="entry name" value="PLC-beta"/>
</dbReference>
<dbReference type="AlphaFoldDB" id="A0A158R5J0"/>
<dbReference type="Gene3D" id="2.60.40.150">
    <property type="entry name" value="C2 domain"/>
    <property type="match status" value="1"/>
</dbReference>
<dbReference type="SUPFAM" id="SSF50729">
    <property type="entry name" value="PH domain-like"/>
    <property type="match status" value="1"/>
</dbReference>
<evidence type="ECO:0000256" key="3">
    <source>
        <dbReference type="ARBA" id="ARBA00023098"/>
    </source>
</evidence>
<dbReference type="GO" id="GO:0016042">
    <property type="term" value="P:lipid catabolic process"/>
    <property type="evidence" value="ECO:0007669"/>
    <property type="project" value="UniProtKB-KW"/>
</dbReference>
<evidence type="ECO:0000259" key="9">
    <source>
        <dbReference type="PROSITE" id="PS50004"/>
    </source>
</evidence>
<dbReference type="GO" id="GO:0046488">
    <property type="term" value="P:phosphatidylinositol metabolic process"/>
    <property type="evidence" value="ECO:0007669"/>
    <property type="project" value="TreeGrafter"/>
</dbReference>
<dbReference type="PANTHER" id="PTHR10336:SF36">
    <property type="entry name" value="1-PHOSPHATIDYLINOSITOL 4,5-BISPHOSPHATE PHOSPHODIESTERASE BETA-4"/>
    <property type="match status" value="1"/>
</dbReference>
<proteinExistence type="predicted"/>
<dbReference type="Gene3D" id="1.10.238.10">
    <property type="entry name" value="EF-hand"/>
    <property type="match status" value="1"/>
</dbReference>
<evidence type="ECO:0000256" key="1">
    <source>
        <dbReference type="ARBA" id="ARBA00022801"/>
    </source>
</evidence>
<evidence type="ECO:0000259" key="10">
    <source>
        <dbReference type="PROSITE" id="PS50008"/>
    </source>
</evidence>
<keyword evidence="7" id="KW-0479">Metal-binding</keyword>
<dbReference type="InterPro" id="IPR001711">
    <property type="entry name" value="PLipase_C_Pinositol-sp_Y"/>
</dbReference>
<keyword evidence="4 5" id="KW-0807">Transducer</keyword>
<dbReference type="InterPro" id="IPR053945">
    <property type="entry name" value="PLCB1-4-like_EFh"/>
</dbReference>
<dbReference type="InterPro" id="IPR042531">
    <property type="entry name" value="PLC-beta_C_sf"/>
</dbReference>
<dbReference type="Pfam" id="PF22631">
    <property type="entry name" value="PLCB1-4-like_EFh"/>
    <property type="match status" value="1"/>
</dbReference>
<evidence type="ECO:0000313" key="11">
    <source>
        <dbReference type="Proteomes" id="UP000046393"/>
    </source>
</evidence>
<dbReference type="InterPro" id="IPR037862">
    <property type="entry name" value="PLC-beta_PH"/>
</dbReference>
<reference evidence="12" key="1">
    <citation type="submission" date="2016-04" db="UniProtKB">
        <authorList>
            <consortium name="WormBaseParasite"/>
        </authorList>
    </citation>
    <scope>IDENTIFICATION</scope>
</reference>
<dbReference type="Gene3D" id="1.20.1230.10">
    <property type="entry name" value="Phospholipase C beta, distal C-terminal domain"/>
    <property type="match status" value="1"/>
</dbReference>
<dbReference type="InterPro" id="IPR015359">
    <property type="entry name" value="PLC_EF-hand-like"/>
</dbReference>
<organism evidence="11 12">
    <name type="scientific">Syphacia muris</name>
    <dbReference type="NCBI Taxonomy" id="451379"/>
    <lineage>
        <taxon>Eukaryota</taxon>
        <taxon>Metazoa</taxon>
        <taxon>Ecdysozoa</taxon>
        <taxon>Nematoda</taxon>
        <taxon>Chromadorea</taxon>
        <taxon>Rhabditida</taxon>
        <taxon>Spirurina</taxon>
        <taxon>Oxyuridomorpha</taxon>
        <taxon>Oxyuroidea</taxon>
        <taxon>Oxyuridae</taxon>
        <taxon>Syphacia</taxon>
    </lineage>
</organism>
<dbReference type="GO" id="GO:0004435">
    <property type="term" value="F:phosphatidylinositol-4,5-bisphosphate phospholipase C activity"/>
    <property type="evidence" value="ECO:0007669"/>
    <property type="project" value="UniProtKB-UniRule"/>
</dbReference>
<evidence type="ECO:0000256" key="4">
    <source>
        <dbReference type="ARBA" id="ARBA00023224"/>
    </source>
</evidence>
<dbReference type="PIRSF" id="PIRSF000956">
    <property type="entry name" value="PLC-beta"/>
    <property type="match status" value="1"/>
</dbReference>
<dbReference type="CDD" id="cd08591">
    <property type="entry name" value="PI-PLCc_beta"/>
    <property type="match status" value="1"/>
</dbReference>
<feature type="binding site" evidence="7">
    <location>
        <position position="354"/>
    </location>
    <ligand>
        <name>Ca(2+)</name>
        <dbReference type="ChEBI" id="CHEBI:29108"/>
    </ligand>
</feature>
<evidence type="ECO:0000256" key="5">
    <source>
        <dbReference type="PIRNR" id="PIRNR000956"/>
    </source>
</evidence>
<keyword evidence="7" id="KW-0106">Calcium</keyword>
<protein>
    <recommendedName>
        <fullName evidence="5">1-phosphatidylinositol 4,5-bisphosphate phosphodiesterase</fullName>
        <ecNumber evidence="5">3.1.4.11</ecNumber>
    </recommendedName>
</protein>
<dbReference type="GO" id="GO:0048015">
    <property type="term" value="P:phosphatidylinositol-mediated signaling"/>
    <property type="evidence" value="ECO:0007669"/>
    <property type="project" value="TreeGrafter"/>
</dbReference>
<accession>A0A158R5J0</accession>
<dbReference type="Proteomes" id="UP000046393">
    <property type="component" value="Unplaced"/>
</dbReference>
<dbReference type="PANTHER" id="PTHR10336">
    <property type="entry name" value="PHOSPHOINOSITIDE-SPECIFIC PHOSPHOLIPASE C FAMILY PROTEIN"/>
    <property type="match status" value="1"/>
</dbReference>
<feature type="active site" evidence="6">
    <location>
        <position position="401"/>
    </location>
</feature>
<dbReference type="STRING" id="451379.A0A158R5J0"/>
<evidence type="ECO:0000313" key="12">
    <source>
        <dbReference type="WBParaSite" id="SMUV_0000696901-mRNA-1"/>
    </source>
</evidence>
<feature type="active site" evidence="6">
    <location>
        <position position="353"/>
    </location>
</feature>